<dbReference type="Gene3D" id="3.40.50.300">
    <property type="entry name" value="P-loop containing nucleotide triphosphate hydrolases"/>
    <property type="match status" value="2"/>
</dbReference>
<evidence type="ECO:0000259" key="12">
    <source>
        <dbReference type="Pfam" id="PF02463"/>
    </source>
</evidence>
<proteinExistence type="inferred from homology"/>
<dbReference type="InterPro" id="IPR027417">
    <property type="entry name" value="P-loop_NTPase"/>
</dbReference>
<reference evidence="13" key="1">
    <citation type="submission" date="2015-10" db="EMBL/GenBank/DDBJ databases">
        <authorList>
            <person name="Regsiter A."/>
            <person name="william w."/>
        </authorList>
    </citation>
    <scope>NUCLEOTIDE SEQUENCE</scope>
    <source>
        <strain evidence="13">Montdore</strain>
    </source>
</reference>
<feature type="coiled-coil region" evidence="10">
    <location>
        <begin position="360"/>
        <end position="387"/>
    </location>
</feature>
<dbReference type="SUPFAM" id="SSF52540">
    <property type="entry name" value="P-loop containing nucleoside triphosphate hydrolases"/>
    <property type="match status" value="1"/>
</dbReference>
<dbReference type="Pfam" id="PF02463">
    <property type="entry name" value="SMC_N"/>
    <property type="match status" value="1"/>
</dbReference>
<evidence type="ECO:0000256" key="3">
    <source>
        <dbReference type="ARBA" id="ARBA00010171"/>
    </source>
</evidence>
<evidence type="ECO:0000256" key="4">
    <source>
        <dbReference type="ARBA" id="ARBA00018687"/>
    </source>
</evidence>
<evidence type="ECO:0000256" key="6">
    <source>
        <dbReference type="ARBA" id="ARBA00022741"/>
    </source>
</evidence>
<comment type="similarity">
    <text evidence="3">Belongs to the SMC family. SMC5 subfamily.</text>
</comment>
<protein>
    <recommendedName>
        <fullName evidence="4">Structural maintenance of chromosomes protein 5</fullName>
    </recommendedName>
</protein>
<feature type="compositionally biased region" description="Basic residues" evidence="11">
    <location>
        <begin position="1"/>
        <end position="10"/>
    </location>
</feature>
<gene>
    <name evidence="13" type="ORF">GSTUAT00006551001</name>
</gene>
<keyword evidence="7" id="KW-0067">ATP-binding</keyword>
<organism evidence="13 14">
    <name type="scientific">Tuber aestivum</name>
    <name type="common">summer truffle</name>
    <dbReference type="NCBI Taxonomy" id="59557"/>
    <lineage>
        <taxon>Eukaryota</taxon>
        <taxon>Fungi</taxon>
        <taxon>Dikarya</taxon>
        <taxon>Ascomycota</taxon>
        <taxon>Pezizomycotina</taxon>
        <taxon>Pezizomycetes</taxon>
        <taxon>Pezizales</taxon>
        <taxon>Tuberaceae</taxon>
        <taxon>Tuber</taxon>
    </lineage>
</organism>
<keyword evidence="5" id="KW-0158">Chromosome</keyword>
<evidence type="ECO:0000256" key="8">
    <source>
        <dbReference type="ARBA" id="ARBA00023054"/>
    </source>
</evidence>
<evidence type="ECO:0000256" key="5">
    <source>
        <dbReference type="ARBA" id="ARBA00022454"/>
    </source>
</evidence>
<dbReference type="Proteomes" id="UP001412239">
    <property type="component" value="Unassembled WGS sequence"/>
</dbReference>
<dbReference type="GO" id="GO:0005524">
    <property type="term" value="F:ATP binding"/>
    <property type="evidence" value="ECO:0007669"/>
    <property type="project" value="UniProtKB-KW"/>
</dbReference>
<dbReference type="GO" id="GO:0005634">
    <property type="term" value="C:nucleus"/>
    <property type="evidence" value="ECO:0007669"/>
    <property type="project" value="UniProtKB-SubCell"/>
</dbReference>
<name>A0A292PP73_9PEZI</name>
<evidence type="ECO:0000256" key="7">
    <source>
        <dbReference type="ARBA" id="ARBA00022840"/>
    </source>
</evidence>
<evidence type="ECO:0000256" key="11">
    <source>
        <dbReference type="SAM" id="MobiDB-lite"/>
    </source>
</evidence>
<feature type="compositionally biased region" description="Acidic residues" evidence="11">
    <location>
        <begin position="44"/>
        <end position="59"/>
    </location>
</feature>
<dbReference type="AlphaFoldDB" id="A0A292PP73"/>
<dbReference type="GO" id="GO:0030915">
    <property type="term" value="C:Smc5-Smc6 complex"/>
    <property type="evidence" value="ECO:0007669"/>
    <property type="project" value="TreeGrafter"/>
</dbReference>
<feature type="domain" description="RecF/RecN/SMC N-terminal" evidence="12">
    <location>
        <begin position="106"/>
        <end position="1125"/>
    </location>
</feature>
<sequence length="1172" mass="132755">MPSLVHKRSAQHLTDSSDSEDLSSWESPAPSRNLKRPRTIPEEVAFEDEVSEEDPDGEGSDVLVKPDMDGSLLSEADSDQEEGEVAMGYGGGEIERNIQPFQPGSIVRIKAENFVTYTAVEFFPGPNLNMVIGPNGTGKSTIVCAICLGLGSSPANLGRAKEISEFVKHGCETATIEIELQGKENERNPIIKRKIGRENNTSTFTLNGRAQAMNEEFVLLVLKCAHVLLLGSSSTSGKITKLVKSYNIQIDNLCQFLPQDRVVEFAGLTAIDLLTHTQRAAAPPEVLGHHENLKKLGKRQKELLNELEIDRNQLTSMKARQDALEQDVQRLRERQVIIKEIELLEKAKPFVKYRAARSLAKDAKDASKVAERELRELEQQVEPMTEAPKAKRRYQKALERCVAAKKKELEAKEGAVAKFKDDVIGKADDKITDITDKMDVARSAEQSRKQQIVREKEKIAKLKKQLEEDPPEVDLAYYNRKIGDSNHEVRDMKERIDDIDSEIRPMVERANQINGQISRKSKDLQDLNSVIGVRERMLERMSRDTHQIWQWIKTHRDKFEQEILGPPVLTCNVTDPRHADVVESQLGKTDKLALVAQNKGDYRKLLDVCFGAGPDSLKLRDVTIRENSNVPIPPLPVSPEEVRSLGFDGFTLNFIDGPPPVISMLCQECRIHTTPISFREFTAAQNKNMESTRVNRWVAGRNMYTLRRRYNQVMANVTSIRNAQAFAAQQVDTHAEQEIRRSIGEMESDLEDVRGKIEELKDSRTTFVTKYKAAQAANQKIKAEKVAKQQEVAKHVKLKATLASAEEDLKRKMGGGEDYRENMRRWKSRKEALVMERAADAQKFAGLVKGLVAIHNELILCQIRLAEAGSDAEILQRRIEDVLRDLKTKKTESTDLAQRATECAARARALQGACRKIIQGLSPEESDYMNQIPPEKNAEEIESDIEIQNTRLGLLHEGNPNAIKQYEDRATKIRNLEDKITEREKNLKKHSAAIAELRGKWEPVIDRLVGKISTAFSKSFEKINCAGEVRVHKEEDEYDKWAIQILVKFRANESLQVLNNQRQSGGERAVSTVFYLMALQSLARSPFRVVDEINQGMDPRNERLVHHRMVSIACQEYTSQYFLITPKLLPDLSYHKRMKVHCIFSGDWLQEEIKLDPDKYLRIGARVKAIAH</sequence>
<feature type="region of interest" description="Disordered" evidence="11">
    <location>
        <begin position="1"/>
        <end position="83"/>
    </location>
</feature>
<feature type="coiled-coil region" evidence="10">
    <location>
        <begin position="290"/>
        <end position="334"/>
    </location>
</feature>
<feature type="coiled-coil region" evidence="10">
    <location>
        <begin position="865"/>
        <end position="892"/>
    </location>
</feature>
<dbReference type="PANTHER" id="PTHR45916:SF1">
    <property type="entry name" value="STRUCTURAL MAINTENANCE OF CHROMOSOMES PROTEIN 5"/>
    <property type="match status" value="1"/>
</dbReference>
<evidence type="ECO:0000313" key="13">
    <source>
        <dbReference type="EMBL" id="CUS09349.1"/>
    </source>
</evidence>
<comment type="subcellular location">
    <subcellularLocation>
        <location evidence="2">Chromosome</location>
    </subcellularLocation>
    <subcellularLocation>
        <location evidence="1">Nucleus</location>
    </subcellularLocation>
</comment>
<dbReference type="PANTHER" id="PTHR45916">
    <property type="entry name" value="STRUCTURAL MAINTENANCE OF CHROMOSOMES PROTEIN 5"/>
    <property type="match status" value="1"/>
</dbReference>
<keyword evidence="8 10" id="KW-0175">Coiled coil</keyword>
<evidence type="ECO:0000256" key="10">
    <source>
        <dbReference type="SAM" id="Coils"/>
    </source>
</evidence>
<dbReference type="EMBL" id="LN891084">
    <property type="protein sequence ID" value="CUS09349.1"/>
    <property type="molecule type" value="Genomic_DNA"/>
</dbReference>
<dbReference type="GO" id="GO:0003697">
    <property type="term" value="F:single-stranded DNA binding"/>
    <property type="evidence" value="ECO:0007669"/>
    <property type="project" value="TreeGrafter"/>
</dbReference>
<evidence type="ECO:0000256" key="1">
    <source>
        <dbReference type="ARBA" id="ARBA00004123"/>
    </source>
</evidence>
<accession>A0A292PP73</accession>
<feature type="coiled-coil region" evidence="10">
    <location>
        <begin position="963"/>
        <end position="1000"/>
    </location>
</feature>
<evidence type="ECO:0000256" key="2">
    <source>
        <dbReference type="ARBA" id="ARBA00004286"/>
    </source>
</evidence>
<dbReference type="Gene3D" id="1.10.287.1490">
    <property type="match status" value="1"/>
</dbReference>
<keyword evidence="14" id="KW-1185">Reference proteome</keyword>
<dbReference type="GO" id="GO:0000724">
    <property type="term" value="P:double-strand break repair via homologous recombination"/>
    <property type="evidence" value="ECO:0007669"/>
    <property type="project" value="TreeGrafter"/>
</dbReference>
<evidence type="ECO:0000256" key="9">
    <source>
        <dbReference type="ARBA" id="ARBA00023242"/>
    </source>
</evidence>
<feature type="coiled-coil region" evidence="10">
    <location>
        <begin position="743"/>
        <end position="791"/>
    </location>
</feature>
<dbReference type="FunFam" id="3.40.50.300:FF:001301">
    <property type="entry name" value="Structural maintenance of chromosomes 5"/>
    <property type="match status" value="1"/>
</dbReference>
<dbReference type="InterPro" id="IPR003395">
    <property type="entry name" value="RecF/RecN/SMC_N"/>
</dbReference>
<keyword evidence="9" id="KW-0539">Nucleus</keyword>
<evidence type="ECO:0000313" key="14">
    <source>
        <dbReference type="Proteomes" id="UP001412239"/>
    </source>
</evidence>
<keyword evidence="6" id="KW-0547">Nucleotide-binding</keyword>